<dbReference type="GO" id="GO:0006006">
    <property type="term" value="P:glucose metabolic process"/>
    <property type="evidence" value="ECO:0007669"/>
    <property type="project" value="TreeGrafter"/>
</dbReference>
<name>A0A917HAY3_9BACI</name>
<feature type="binding site" evidence="8">
    <location>
        <begin position="175"/>
        <end position="177"/>
    </location>
    <ligand>
        <name>beta-D-galactose</name>
        <dbReference type="ChEBI" id="CHEBI:27667"/>
    </ligand>
</feature>
<evidence type="ECO:0000256" key="3">
    <source>
        <dbReference type="ARBA" id="ARBA00023235"/>
    </source>
</evidence>
<sequence length="348" mass="38502">MKINTKDIQHNWKHYTLVNDNGMEVSFLNYGGIITSIVVPDKNGNLENVVLGYKNYDDYLTNSTYFGALIGRIAGRIQDSNFELNGKTYSLTPNEGKNHLHGGSSGFHQVLWNSTDFQTESTVGVKLTHTSPDGEGGYPGKLDAAVTYELNNDNQFTISYEGTTTKTTVLTMTNHSYFNLSGDLKNTIQHHHITMDSTHFVELDNALIPTGRLLDATGTSFDFSNGREIMDGIESSFGQNIIAGNGYDHYFIFDHQKKESVVVNESKSGRILTIETDQPGMVMYTSNGLGNDLELAEGQSKNYLGVCFETQSSPASLHHEGFPSVVLTPDEKYESRTVFSFGVVKGDR</sequence>
<keyword evidence="4 5" id="KW-0119">Carbohydrate metabolism</keyword>
<dbReference type="InterPro" id="IPR015443">
    <property type="entry name" value="Aldose_1-epimerase"/>
</dbReference>
<comment type="pathway">
    <text evidence="1 5">Carbohydrate metabolism; hexose metabolism.</text>
</comment>
<dbReference type="GO" id="GO:0033499">
    <property type="term" value="P:galactose catabolic process via UDP-galactose, Leloir pathway"/>
    <property type="evidence" value="ECO:0007669"/>
    <property type="project" value="TreeGrafter"/>
</dbReference>
<comment type="catalytic activity">
    <reaction evidence="5">
        <text>alpha-D-glucose = beta-D-glucose</text>
        <dbReference type="Rhea" id="RHEA:10264"/>
        <dbReference type="ChEBI" id="CHEBI:15903"/>
        <dbReference type="ChEBI" id="CHEBI:17925"/>
        <dbReference type="EC" id="5.1.3.3"/>
    </reaction>
</comment>
<keyword evidence="10" id="KW-1185">Reference proteome</keyword>
<organism evidence="9 10">
    <name type="scientific">Virgibacillus oceani</name>
    <dbReference type="NCBI Taxonomy" id="1479511"/>
    <lineage>
        <taxon>Bacteria</taxon>
        <taxon>Bacillati</taxon>
        <taxon>Bacillota</taxon>
        <taxon>Bacilli</taxon>
        <taxon>Bacillales</taxon>
        <taxon>Bacillaceae</taxon>
        <taxon>Virgibacillus</taxon>
    </lineage>
</organism>
<dbReference type="InterPro" id="IPR008183">
    <property type="entry name" value="Aldose_1/G6P_1-epimerase"/>
</dbReference>
<dbReference type="GO" id="GO:0004034">
    <property type="term" value="F:aldose 1-epimerase activity"/>
    <property type="evidence" value="ECO:0007669"/>
    <property type="project" value="UniProtKB-EC"/>
</dbReference>
<feature type="active site" description="Proton acceptor" evidence="6">
    <location>
        <position position="309"/>
    </location>
</feature>
<evidence type="ECO:0000256" key="8">
    <source>
        <dbReference type="PIRSR" id="PIRSR005096-3"/>
    </source>
</evidence>
<dbReference type="RefSeq" id="WP_188454898.1">
    <property type="nucleotide sequence ID" value="NZ_BMFR01000005.1"/>
</dbReference>
<evidence type="ECO:0000256" key="6">
    <source>
        <dbReference type="PIRSR" id="PIRSR005096-1"/>
    </source>
</evidence>
<feature type="binding site" evidence="7">
    <location>
        <position position="248"/>
    </location>
    <ligand>
        <name>beta-D-galactose</name>
        <dbReference type="ChEBI" id="CHEBI:27667"/>
    </ligand>
</feature>
<dbReference type="GO" id="GO:0030246">
    <property type="term" value="F:carbohydrate binding"/>
    <property type="evidence" value="ECO:0007669"/>
    <property type="project" value="InterPro"/>
</dbReference>
<feature type="active site" description="Proton donor" evidence="6">
    <location>
        <position position="175"/>
    </location>
</feature>
<evidence type="ECO:0000256" key="1">
    <source>
        <dbReference type="ARBA" id="ARBA00005028"/>
    </source>
</evidence>
<reference evidence="9" key="1">
    <citation type="journal article" date="2014" name="Int. J. Syst. Evol. Microbiol.">
        <title>Complete genome sequence of Corynebacterium casei LMG S-19264T (=DSM 44701T), isolated from a smear-ripened cheese.</title>
        <authorList>
            <consortium name="US DOE Joint Genome Institute (JGI-PGF)"/>
            <person name="Walter F."/>
            <person name="Albersmeier A."/>
            <person name="Kalinowski J."/>
            <person name="Ruckert C."/>
        </authorList>
    </citation>
    <scope>NUCLEOTIDE SEQUENCE</scope>
    <source>
        <strain evidence="9">CGMCC 1.12754</strain>
    </source>
</reference>
<dbReference type="GO" id="GO:0005737">
    <property type="term" value="C:cytoplasm"/>
    <property type="evidence" value="ECO:0007669"/>
    <property type="project" value="TreeGrafter"/>
</dbReference>
<evidence type="ECO:0000313" key="9">
    <source>
        <dbReference type="EMBL" id="GGG72702.1"/>
    </source>
</evidence>
<proteinExistence type="inferred from homology"/>
<dbReference type="CDD" id="cd09019">
    <property type="entry name" value="galactose_mutarotase_like"/>
    <property type="match status" value="1"/>
</dbReference>
<dbReference type="InterPro" id="IPR047215">
    <property type="entry name" value="Galactose_mutarotase-like"/>
</dbReference>
<gene>
    <name evidence="9" type="ORF">GCM10011398_16320</name>
</gene>
<keyword evidence="3 5" id="KW-0413">Isomerase</keyword>
<comment type="caution">
    <text evidence="9">The sequence shown here is derived from an EMBL/GenBank/DDBJ whole genome shotgun (WGS) entry which is preliminary data.</text>
</comment>
<dbReference type="EC" id="5.1.3.3" evidence="5"/>
<dbReference type="Pfam" id="PF01263">
    <property type="entry name" value="Aldose_epim"/>
    <property type="match status" value="1"/>
</dbReference>
<dbReference type="PANTHER" id="PTHR10091">
    <property type="entry name" value="ALDOSE-1-EPIMERASE"/>
    <property type="match status" value="1"/>
</dbReference>
<dbReference type="Proteomes" id="UP000622860">
    <property type="component" value="Unassembled WGS sequence"/>
</dbReference>
<dbReference type="AlphaFoldDB" id="A0A917HAY3"/>
<evidence type="ECO:0000256" key="7">
    <source>
        <dbReference type="PIRSR" id="PIRSR005096-2"/>
    </source>
</evidence>
<dbReference type="InterPro" id="IPR014718">
    <property type="entry name" value="GH-type_carb-bd"/>
</dbReference>
<protein>
    <recommendedName>
        <fullName evidence="5">Aldose 1-epimerase</fullName>
        <ecNumber evidence="5">5.1.3.3</ecNumber>
    </recommendedName>
</protein>
<reference evidence="9" key="2">
    <citation type="submission" date="2020-09" db="EMBL/GenBank/DDBJ databases">
        <authorList>
            <person name="Sun Q."/>
            <person name="Zhou Y."/>
        </authorList>
    </citation>
    <scope>NUCLEOTIDE SEQUENCE</scope>
    <source>
        <strain evidence="9">CGMCC 1.12754</strain>
    </source>
</reference>
<evidence type="ECO:0000256" key="2">
    <source>
        <dbReference type="ARBA" id="ARBA00006206"/>
    </source>
</evidence>
<dbReference type="EMBL" id="BMFR01000005">
    <property type="protein sequence ID" value="GGG72702.1"/>
    <property type="molecule type" value="Genomic_DNA"/>
</dbReference>
<evidence type="ECO:0000313" key="10">
    <source>
        <dbReference type="Proteomes" id="UP000622860"/>
    </source>
</evidence>
<dbReference type="SUPFAM" id="SSF74650">
    <property type="entry name" value="Galactose mutarotase-like"/>
    <property type="match status" value="1"/>
</dbReference>
<evidence type="ECO:0000256" key="5">
    <source>
        <dbReference type="PIRNR" id="PIRNR005096"/>
    </source>
</evidence>
<comment type="similarity">
    <text evidence="2 5">Belongs to the aldose epimerase family.</text>
</comment>
<dbReference type="Gene3D" id="2.70.98.10">
    <property type="match status" value="1"/>
</dbReference>
<dbReference type="PANTHER" id="PTHR10091:SF0">
    <property type="entry name" value="GALACTOSE MUTAROTASE"/>
    <property type="match status" value="1"/>
</dbReference>
<dbReference type="InterPro" id="IPR011013">
    <property type="entry name" value="Gal_mutarotase_sf_dom"/>
</dbReference>
<dbReference type="NCBIfam" id="NF008277">
    <property type="entry name" value="PRK11055.1"/>
    <property type="match status" value="1"/>
</dbReference>
<evidence type="ECO:0000256" key="4">
    <source>
        <dbReference type="ARBA" id="ARBA00023277"/>
    </source>
</evidence>
<accession>A0A917HAY3</accession>
<dbReference type="PIRSF" id="PIRSF005096">
    <property type="entry name" value="GALM"/>
    <property type="match status" value="1"/>
</dbReference>